<evidence type="ECO:0000313" key="5">
    <source>
        <dbReference type="Proteomes" id="UP000199074"/>
    </source>
</evidence>
<dbReference type="RefSeq" id="WP_092425816.1">
    <property type="nucleotide sequence ID" value="NZ_FPCK01000003.1"/>
</dbReference>
<dbReference type="OrthoDB" id="8445820at2"/>
<sequence length="198" mass="22299">MDGSTFAIVAATFAGPIVAVLITLWYQQYSLSRQARMELFAVLMRHRRNNLATEYVSGLNMVPVHFHNKPKVLERYATLMATLSDLSWKTPERVPDLIDKANTDLAYLLSEMSKVVRTPVDQIQILKGAYSPQGWVDDADRTRNIQSRLLDVLENRSAIRVFAHLLPITPPSSGERPMPEDGSKPETPEQQPEVNPTV</sequence>
<feature type="compositionally biased region" description="Polar residues" evidence="1">
    <location>
        <begin position="188"/>
        <end position="198"/>
    </location>
</feature>
<accession>A0A1I7NS31</accession>
<name>A0A1I7NS31_9HYPH</name>
<keyword evidence="2" id="KW-0812">Transmembrane</keyword>
<dbReference type="Proteomes" id="UP000199074">
    <property type="component" value="Unassembled WGS sequence"/>
</dbReference>
<protein>
    <recommendedName>
        <fullName evidence="3">DUF6680 domain-containing protein</fullName>
    </recommendedName>
</protein>
<reference evidence="4 5" key="1">
    <citation type="submission" date="2016-10" db="EMBL/GenBank/DDBJ databases">
        <authorList>
            <person name="de Groot N.N."/>
        </authorList>
    </citation>
    <scope>NUCLEOTIDE SEQUENCE [LARGE SCALE GENOMIC DNA]</scope>
    <source>
        <strain evidence="4 5">IPL20</strain>
    </source>
</reference>
<evidence type="ECO:0000259" key="3">
    <source>
        <dbReference type="Pfam" id="PF20385"/>
    </source>
</evidence>
<keyword evidence="5" id="KW-1185">Reference proteome</keyword>
<dbReference type="InterPro" id="IPR046502">
    <property type="entry name" value="DUF6680"/>
</dbReference>
<organism evidence="4 5">
    <name type="scientific">Devosia crocina</name>
    <dbReference type="NCBI Taxonomy" id="429728"/>
    <lineage>
        <taxon>Bacteria</taxon>
        <taxon>Pseudomonadati</taxon>
        <taxon>Pseudomonadota</taxon>
        <taxon>Alphaproteobacteria</taxon>
        <taxon>Hyphomicrobiales</taxon>
        <taxon>Devosiaceae</taxon>
        <taxon>Devosia</taxon>
    </lineage>
</organism>
<feature type="compositionally biased region" description="Basic and acidic residues" evidence="1">
    <location>
        <begin position="177"/>
        <end position="187"/>
    </location>
</feature>
<feature type="domain" description="DUF6680" evidence="3">
    <location>
        <begin position="4"/>
        <end position="163"/>
    </location>
</feature>
<keyword evidence="2" id="KW-0472">Membrane</keyword>
<keyword evidence="2" id="KW-1133">Transmembrane helix</keyword>
<dbReference type="AlphaFoldDB" id="A0A1I7NS31"/>
<evidence type="ECO:0000313" key="4">
    <source>
        <dbReference type="EMBL" id="SFV37473.1"/>
    </source>
</evidence>
<evidence type="ECO:0000256" key="1">
    <source>
        <dbReference type="SAM" id="MobiDB-lite"/>
    </source>
</evidence>
<dbReference type="Pfam" id="PF20385">
    <property type="entry name" value="DUF6680"/>
    <property type="match status" value="1"/>
</dbReference>
<feature type="region of interest" description="Disordered" evidence="1">
    <location>
        <begin position="168"/>
        <end position="198"/>
    </location>
</feature>
<feature type="transmembrane region" description="Helical" evidence="2">
    <location>
        <begin position="6"/>
        <end position="26"/>
    </location>
</feature>
<proteinExistence type="predicted"/>
<dbReference type="EMBL" id="FPCK01000003">
    <property type="protein sequence ID" value="SFV37473.1"/>
    <property type="molecule type" value="Genomic_DNA"/>
</dbReference>
<evidence type="ECO:0000256" key="2">
    <source>
        <dbReference type="SAM" id="Phobius"/>
    </source>
</evidence>
<gene>
    <name evidence="4" type="ORF">SAMN05216456_2941</name>
</gene>